<dbReference type="SUPFAM" id="SSF46689">
    <property type="entry name" value="Homeodomain-like"/>
    <property type="match status" value="1"/>
</dbReference>
<evidence type="ECO:0000313" key="3">
    <source>
        <dbReference type="EMBL" id="MFB9207833.1"/>
    </source>
</evidence>
<dbReference type="EMBL" id="JBHMEI010000066">
    <property type="protein sequence ID" value="MFB9207833.1"/>
    <property type="molecule type" value="Genomic_DNA"/>
</dbReference>
<evidence type="ECO:0000256" key="1">
    <source>
        <dbReference type="SAM" id="MobiDB-lite"/>
    </source>
</evidence>
<evidence type="ECO:0000313" key="4">
    <source>
        <dbReference type="Proteomes" id="UP001589647"/>
    </source>
</evidence>
<evidence type="ECO:0000259" key="2">
    <source>
        <dbReference type="Pfam" id="PF02796"/>
    </source>
</evidence>
<feature type="domain" description="Resolvase HTH" evidence="2">
    <location>
        <begin position="25"/>
        <end position="68"/>
    </location>
</feature>
<dbReference type="Gene3D" id="1.10.10.60">
    <property type="entry name" value="Homeodomain-like"/>
    <property type="match status" value="1"/>
</dbReference>
<gene>
    <name evidence="3" type="ORF">ACFFV7_42085</name>
</gene>
<dbReference type="Proteomes" id="UP001589647">
    <property type="component" value="Unassembled WGS sequence"/>
</dbReference>
<dbReference type="InterPro" id="IPR009057">
    <property type="entry name" value="Homeodomain-like_sf"/>
</dbReference>
<dbReference type="InterPro" id="IPR006120">
    <property type="entry name" value="Resolvase_HTH_dom"/>
</dbReference>
<dbReference type="Pfam" id="PF02796">
    <property type="entry name" value="HTH_7"/>
    <property type="match status" value="1"/>
</dbReference>
<reference evidence="3 4" key="1">
    <citation type="submission" date="2024-09" db="EMBL/GenBank/DDBJ databases">
        <authorList>
            <person name="Sun Q."/>
            <person name="Mori K."/>
        </authorList>
    </citation>
    <scope>NUCLEOTIDE SEQUENCE [LARGE SCALE GENOMIC DNA]</scope>
    <source>
        <strain evidence="3 4">CCM 3426</strain>
    </source>
</reference>
<accession>A0ABV5ITF3</accession>
<sequence length="134" mass="14819">MERIHMLERAAGAREAKEARDLPTGRPPKMTAQQRAAAAAMIASGIKAEDVAAGFGIAKSTLYRALSKQREEAQAALLADDLCLRTGKHNEPRLFSRNFILRIVNGERCLRPAVIGVPRLRDRRERMHLTGGHP</sequence>
<organism evidence="3 4">
    <name type="scientific">Nonomuraea spiralis</name>
    <dbReference type="NCBI Taxonomy" id="46182"/>
    <lineage>
        <taxon>Bacteria</taxon>
        <taxon>Bacillati</taxon>
        <taxon>Actinomycetota</taxon>
        <taxon>Actinomycetes</taxon>
        <taxon>Streptosporangiales</taxon>
        <taxon>Streptosporangiaceae</taxon>
        <taxon>Nonomuraea</taxon>
    </lineage>
</organism>
<protein>
    <submittedName>
        <fullName evidence="3">Helix-turn-helix domain-containing protein</fullName>
    </submittedName>
</protein>
<proteinExistence type="predicted"/>
<name>A0ABV5ITF3_9ACTN</name>
<dbReference type="RefSeq" id="WP_229824873.1">
    <property type="nucleotide sequence ID" value="NZ_BMRC01000030.1"/>
</dbReference>
<comment type="caution">
    <text evidence="3">The sequence shown here is derived from an EMBL/GenBank/DDBJ whole genome shotgun (WGS) entry which is preliminary data.</text>
</comment>
<feature type="region of interest" description="Disordered" evidence="1">
    <location>
        <begin position="10"/>
        <end position="31"/>
    </location>
</feature>
<keyword evidence="4" id="KW-1185">Reference proteome</keyword>
<feature type="compositionally biased region" description="Basic and acidic residues" evidence="1">
    <location>
        <begin position="10"/>
        <end position="23"/>
    </location>
</feature>